<comment type="caution">
    <text evidence="1">The sequence shown here is derived from an EMBL/GenBank/DDBJ whole genome shotgun (WGS) entry which is preliminary data.</text>
</comment>
<proteinExistence type="predicted"/>
<dbReference type="VEuPathDB" id="FungiDB:DIURU_002579"/>
<protein>
    <submittedName>
        <fullName evidence="1">Uncharacterized protein</fullName>
    </submittedName>
</protein>
<dbReference type="GeneID" id="54781230"/>
<dbReference type="RefSeq" id="XP_034012594.1">
    <property type="nucleotide sequence ID" value="XM_034155245.1"/>
</dbReference>
<keyword evidence="2" id="KW-1185">Reference proteome</keyword>
<reference evidence="1 2" key="1">
    <citation type="submission" date="2019-07" db="EMBL/GenBank/DDBJ databases">
        <title>Genome assembly of two rare yeast pathogens: Diutina rugosa and Trichomonascus ciferrii.</title>
        <authorList>
            <person name="Mixao V."/>
            <person name="Saus E."/>
            <person name="Hansen A."/>
            <person name="Lass-Flor C."/>
            <person name="Gabaldon T."/>
        </authorList>
    </citation>
    <scope>NUCLEOTIDE SEQUENCE [LARGE SCALE GENOMIC DNA]</scope>
    <source>
        <strain evidence="1 2">CBS 613</strain>
    </source>
</reference>
<dbReference type="EMBL" id="SWFT01000076">
    <property type="protein sequence ID" value="KAA8902978.1"/>
    <property type="molecule type" value="Genomic_DNA"/>
</dbReference>
<sequence>MSEPSTATAYPSILGSPDFQALSASLANDDDRQFFTSLIDDSEKLLWVWKATSSTPIDLILKSRGVTGPIRGLTTATIAHLNQQVTKMEGEHEQETERIKAKLDPALAFCDPGRFASNYMENKQELDVERAAHLCRVNALVDAIPDISADTRQVLREGVATLKRIMDPLYVEWEARASQIVGDRLQDPRIPRPILGAALSMIYEKVLA</sequence>
<gene>
    <name evidence="1" type="ORF">DIURU_002579</name>
</gene>
<dbReference type="AlphaFoldDB" id="A0A642UPN8"/>
<evidence type="ECO:0000313" key="1">
    <source>
        <dbReference type="EMBL" id="KAA8902978.1"/>
    </source>
</evidence>
<accession>A0A642UPN8</accession>
<organism evidence="1 2">
    <name type="scientific">Diutina rugosa</name>
    <name type="common">Yeast</name>
    <name type="synonym">Candida rugosa</name>
    <dbReference type="NCBI Taxonomy" id="5481"/>
    <lineage>
        <taxon>Eukaryota</taxon>
        <taxon>Fungi</taxon>
        <taxon>Dikarya</taxon>
        <taxon>Ascomycota</taxon>
        <taxon>Saccharomycotina</taxon>
        <taxon>Pichiomycetes</taxon>
        <taxon>Debaryomycetaceae</taxon>
        <taxon>Diutina</taxon>
    </lineage>
</organism>
<name>A0A642UPN8_DIURU</name>
<evidence type="ECO:0000313" key="2">
    <source>
        <dbReference type="Proteomes" id="UP000449547"/>
    </source>
</evidence>
<dbReference type="Proteomes" id="UP000449547">
    <property type="component" value="Unassembled WGS sequence"/>
</dbReference>